<proteinExistence type="predicted"/>
<reference evidence="2 3" key="1">
    <citation type="submission" date="2023-02" db="EMBL/GenBank/DDBJ databases">
        <title>Genome sequence of Lentisphaera profundi SAORIC-696.</title>
        <authorList>
            <person name="Kim e."/>
            <person name="Cho J.-C."/>
            <person name="Choi A."/>
            <person name="Kang I."/>
        </authorList>
    </citation>
    <scope>NUCLEOTIDE SEQUENCE [LARGE SCALE GENOMIC DNA]</scope>
    <source>
        <strain evidence="2 3">SAORIC-696</strain>
    </source>
</reference>
<name>A0ABY7VZE8_9BACT</name>
<keyword evidence="1" id="KW-0732">Signal</keyword>
<dbReference type="RefSeq" id="WP_274153525.1">
    <property type="nucleotide sequence ID" value="NZ_CP117812.1"/>
</dbReference>
<feature type="chain" id="PRO_5046801501" description="Lipoprotein" evidence="1">
    <location>
        <begin position="26"/>
        <end position="289"/>
    </location>
</feature>
<protein>
    <recommendedName>
        <fullName evidence="4">Lipoprotein</fullName>
    </recommendedName>
</protein>
<organism evidence="2 3">
    <name type="scientific">Lentisphaera profundi</name>
    <dbReference type="NCBI Taxonomy" id="1658616"/>
    <lineage>
        <taxon>Bacteria</taxon>
        <taxon>Pseudomonadati</taxon>
        <taxon>Lentisphaerota</taxon>
        <taxon>Lentisphaeria</taxon>
        <taxon>Lentisphaerales</taxon>
        <taxon>Lentisphaeraceae</taxon>
        <taxon>Lentisphaera</taxon>
    </lineage>
</organism>
<dbReference type="Proteomes" id="UP001214250">
    <property type="component" value="Chromosome 2"/>
</dbReference>
<evidence type="ECO:0008006" key="4">
    <source>
        <dbReference type="Google" id="ProtNLM"/>
    </source>
</evidence>
<feature type="signal peptide" evidence="1">
    <location>
        <begin position="1"/>
        <end position="25"/>
    </location>
</feature>
<evidence type="ECO:0000313" key="2">
    <source>
        <dbReference type="EMBL" id="WDE98654.1"/>
    </source>
</evidence>
<keyword evidence="3" id="KW-1185">Reference proteome</keyword>
<dbReference type="EMBL" id="CP117812">
    <property type="protein sequence ID" value="WDE98654.1"/>
    <property type="molecule type" value="Genomic_DNA"/>
</dbReference>
<evidence type="ECO:0000313" key="3">
    <source>
        <dbReference type="Proteomes" id="UP001214250"/>
    </source>
</evidence>
<sequence length="289" mass="33940">MIQKIVKILLLIATVFILNSCTSKNGNDLKYSYEMIDDYTSILKKQTRIAKYVLTEEATADGMSSTVKGTLADAHNKIDNYKYFFDDAIKFDDNQRYISETLLEQYITDLQHEFDKVLNILSSKNFDSDSQKKLLAQLIQFEVFLDDYKNTFKGLSNKKFKNSFYQDLYIVKDEKILFELKINFKKSDYRIKGESLTQRNFSLERNYEIIFRKNNINDVVADIKSNVKIQNKAVITASKGPHDFIYINLFNQINDFDVTIHYYYENNQFKGWAFADYHGRSKLIGEVKK</sequence>
<accession>A0ABY7VZE8</accession>
<evidence type="ECO:0000256" key="1">
    <source>
        <dbReference type="SAM" id="SignalP"/>
    </source>
</evidence>
<gene>
    <name evidence="2" type="ORF">PQO03_12485</name>
</gene>